<protein>
    <submittedName>
        <fullName evidence="1">Uncharacterized protein</fullName>
    </submittedName>
</protein>
<accession>A0A4Y2AD72</accession>
<evidence type="ECO:0000313" key="1">
    <source>
        <dbReference type="EMBL" id="GBL77708.1"/>
    </source>
</evidence>
<reference evidence="1 2" key="1">
    <citation type="journal article" date="2019" name="Sci. Rep.">
        <title>Orb-weaving spider Araneus ventricosus genome elucidates the spidroin gene catalogue.</title>
        <authorList>
            <person name="Kono N."/>
            <person name="Nakamura H."/>
            <person name="Ohtoshi R."/>
            <person name="Moran D.A.P."/>
            <person name="Shinohara A."/>
            <person name="Yoshida Y."/>
            <person name="Fujiwara M."/>
            <person name="Mori M."/>
            <person name="Tomita M."/>
            <person name="Arakawa K."/>
        </authorList>
    </citation>
    <scope>NUCLEOTIDE SEQUENCE [LARGE SCALE GENOMIC DNA]</scope>
</reference>
<sequence>MGLRTMFGYLKVKKPSTNNFIQVSILFYLNEYGGNDSTSRIIVGVMASSPGQYTSSKFSACQNVSGKARDPHHRTPTPIRLISSYGQVRTKRN</sequence>
<dbReference type="AlphaFoldDB" id="A0A4Y2AD72"/>
<gene>
    <name evidence="1" type="ORF">AVEN_152927_1</name>
</gene>
<name>A0A4Y2AD72_ARAVE</name>
<organism evidence="1 2">
    <name type="scientific">Araneus ventricosus</name>
    <name type="common">Orbweaver spider</name>
    <name type="synonym">Epeira ventricosa</name>
    <dbReference type="NCBI Taxonomy" id="182803"/>
    <lineage>
        <taxon>Eukaryota</taxon>
        <taxon>Metazoa</taxon>
        <taxon>Ecdysozoa</taxon>
        <taxon>Arthropoda</taxon>
        <taxon>Chelicerata</taxon>
        <taxon>Arachnida</taxon>
        <taxon>Araneae</taxon>
        <taxon>Araneomorphae</taxon>
        <taxon>Entelegynae</taxon>
        <taxon>Araneoidea</taxon>
        <taxon>Araneidae</taxon>
        <taxon>Araneus</taxon>
    </lineage>
</organism>
<comment type="caution">
    <text evidence="1">The sequence shown here is derived from an EMBL/GenBank/DDBJ whole genome shotgun (WGS) entry which is preliminary data.</text>
</comment>
<proteinExistence type="predicted"/>
<dbReference type="EMBL" id="BGPR01000013">
    <property type="protein sequence ID" value="GBL77708.1"/>
    <property type="molecule type" value="Genomic_DNA"/>
</dbReference>
<dbReference type="Proteomes" id="UP000499080">
    <property type="component" value="Unassembled WGS sequence"/>
</dbReference>
<evidence type="ECO:0000313" key="2">
    <source>
        <dbReference type="Proteomes" id="UP000499080"/>
    </source>
</evidence>
<keyword evidence="2" id="KW-1185">Reference proteome</keyword>